<feature type="domain" description="SMP-30/Gluconolactonase/LRE-like region" evidence="2">
    <location>
        <begin position="15"/>
        <end position="264"/>
    </location>
</feature>
<keyword evidence="4" id="KW-1185">Reference proteome</keyword>
<proteinExistence type="inferred from homology"/>
<reference evidence="3 4" key="1">
    <citation type="submission" date="2019-08" db="EMBL/GenBank/DDBJ databases">
        <title>Microbe sample from Colwellia echini.</title>
        <authorList>
            <person name="Christiansen L."/>
            <person name="Pathiraja D."/>
            <person name="Schultz-Johansen M."/>
            <person name="Choi I.-G."/>
            <person name="Stougaard P."/>
        </authorList>
    </citation>
    <scope>NUCLEOTIDE SEQUENCE [LARGE SCALE GENOMIC DNA]</scope>
    <source>
        <strain evidence="3 4">A3</strain>
    </source>
</reference>
<organism evidence="3 4">
    <name type="scientific">Colwellia echini</name>
    <dbReference type="NCBI Taxonomy" id="1982103"/>
    <lineage>
        <taxon>Bacteria</taxon>
        <taxon>Pseudomonadati</taxon>
        <taxon>Pseudomonadota</taxon>
        <taxon>Gammaproteobacteria</taxon>
        <taxon>Alteromonadales</taxon>
        <taxon>Colwelliaceae</taxon>
        <taxon>Colwellia</taxon>
    </lineage>
</organism>
<comment type="caution">
    <text evidence="3">The sequence shown here is derived from an EMBL/GenBank/DDBJ whole genome shotgun (WGS) entry which is preliminary data.</text>
</comment>
<dbReference type="RefSeq" id="WP_101344343.1">
    <property type="nucleotide sequence ID" value="NZ_PJAI02000005.1"/>
</dbReference>
<accession>A0ABY3MYF7</accession>
<dbReference type="PANTHER" id="PTHR10907">
    <property type="entry name" value="REGUCALCIN"/>
    <property type="match status" value="1"/>
</dbReference>
<evidence type="ECO:0000313" key="3">
    <source>
        <dbReference type="EMBL" id="TYK66229.1"/>
    </source>
</evidence>
<dbReference type="Pfam" id="PF08450">
    <property type="entry name" value="SGL"/>
    <property type="match status" value="1"/>
</dbReference>
<dbReference type="InterPro" id="IPR005511">
    <property type="entry name" value="SMP-30"/>
</dbReference>
<dbReference type="Proteomes" id="UP000815846">
    <property type="component" value="Unassembled WGS sequence"/>
</dbReference>
<dbReference type="PRINTS" id="PR01790">
    <property type="entry name" value="SMP30FAMILY"/>
</dbReference>
<name>A0ABY3MYF7_9GAMM</name>
<dbReference type="Gene3D" id="2.120.10.30">
    <property type="entry name" value="TolB, C-terminal domain"/>
    <property type="match status" value="1"/>
</dbReference>
<dbReference type="SUPFAM" id="SSF63829">
    <property type="entry name" value="Calcium-dependent phosphotriesterase"/>
    <property type="match status" value="1"/>
</dbReference>
<evidence type="ECO:0000313" key="4">
    <source>
        <dbReference type="Proteomes" id="UP000815846"/>
    </source>
</evidence>
<gene>
    <name evidence="3" type="ORF">CWS31_006425</name>
</gene>
<evidence type="ECO:0000259" key="2">
    <source>
        <dbReference type="Pfam" id="PF08450"/>
    </source>
</evidence>
<sequence>MTLILDKKFDLNCGLAEGCVWSAIDNAFYWVDIVKSHLYKYSLTYDSLQCFNTPEQPANIMLTQSSGLLLVSLFDGLYLFDVSKESWQLWLDVEPNKTLRINDGCVDVNGNIWLGTMLMSPDKQGIEHDMGKYGRLFKISPNKVATIEKEVIAIFNLATFSIDNNSFYYADSFTNEIYACDFDTSTSTLSNQHVFCKLDDKYGHPDGGTTDSEGFIWSARWDGKGIARISPNGELAQFYPLTTSQVTNVCFGGEDLKTVLVTTASLTNESEADGGSVQLFRCDVAGSLPNIVPISLNS</sequence>
<comment type="similarity">
    <text evidence="1">Belongs to the SMP-30/CGR1 family.</text>
</comment>
<dbReference type="InterPro" id="IPR013658">
    <property type="entry name" value="SGL"/>
</dbReference>
<dbReference type="InterPro" id="IPR011042">
    <property type="entry name" value="6-blade_b-propeller_TolB-like"/>
</dbReference>
<evidence type="ECO:0000256" key="1">
    <source>
        <dbReference type="ARBA" id="ARBA00008853"/>
    </source>
</evidence>
<dbReference type="PANTHER" id="PTHR10907:SF47">
    <property type="entry name" value="REGUCALCIN"/>
    <property type="match status" value="1"/>
</dbReference>
<dbReference type="EMBL" id="PJAI02000005">
    <property type="protein sequence ID" value="TYK66229.1"/>
    <property type="molecule type" value="Genomic_DNA"/>
</dbReference>
<protein>
    <submittedName>
        <fullName evidence="3">SMP-30/gluconolactonase/LRE family protein</fullName>
    </submittedName>
</protein>